<gene>
    <name evidence="2" type="ORF">NCAST_34_04420</name>
</gene>
<dbReference type="Proteomes" id="UP000017048">
    <property type="component" value="Unassembled WGS sequence"/>
</dbReference>
<organism evidence="2 3">
    <name type="scientific">Nocardia asteroides NBRC 15531</name>
    <dbReference type="NCBI Taxonomy" id="1110697"/>
    <lineage>
        <taxon>Bacteria</taxon>
        <taxon>Bacillati</taxon>
        <taxon>Actinomycetota</taxon>
        <taxon>Actinomycetes</taxon>
        <taxon>Mycobacteriales</taxon>
        <taxon>Nocardiaceae</taxon>
        <taxon>Nocardia</taxon>
    </lineage>
</organism>
<dbReference type="InterPro" id="IPR002314">
    <property type="entry name" value="aa-tRNA-synt_IIb"/>
</dbReference>
<evidence type="ECO:0000313" key="2">
    <source>
        <dbReference type="EMBL" id="GAD87312.1"/>
    </source>
</evidence>
<dbReference type="Gene3D" id="3.30.930.10">
    <property type="entry name" value="Bira Bifunctional Protein, Domain 2"/>
    <property type="match status" value="1"/>
</dbReference>
<dbReference type="STRING" id="1824.SAMN05444423_104388"/>
<dbReference type="eggNOG" id="COG0172">
    <property type="taxonomic scope" value="Bacteria"/>
</dbReference>
<dbReference type="GeneID" id="91516021"/>
<dbReference type="OrthoDB" id="583154at2"/>
<proteinExistence type="predicted"/>
<dbReference type="SMR" id="U5EB24"/>
<dbReference type="SUPFAM" id="SSF55681">
    <property type="entry name" value="Class II aaRS and biotin synthetases"/>
    <property type="match status" value="1"/>
</dbReference>
<dbReference type="EMBL" id="BAFO02000034">
    <property type="protein sequence ID" value="GAD87312.1"/>
    <property type="molecule type" value="Genomic_DNA"/>
</dbReference>
<protein>
    <submittedName>
        <fullName evidence="2">Aminoacyl-tRNA synthetase</fullName>
    </submittedName>
</protein>
<reference evidence="2 3" key="1">
    <citation type="journal article" date="2014" name="BMC Genomics">
        <title>Genome based analysis of type-I polyketide synthase and nonribosomal peptide synthetase gene clusters in seven strains of five representative Nocardia species.</title>
        <authorList>
            <person name="Komaki H."/>
            <person name="Ichikawa N."/>
            <person name="Hosoyama A."/>
            <person name="Takahashi-Nakaguchi A."/>
            <person name="Matsuzawa T."/>
            <person name="Suzuki K."/>
            <person name="Fujita N."/>
            <person name="Gonoi T."/>
        </authorList>
    </citation>
    <scope>NUCLEOTIDE SEQUENCE [LARGE SCALE GENOMIC DNA]</scope>
    <source>
        <strain evidence="2 3">NBRC 15531</strain>
    </source>
</reference>
<evidence type="ECO:0000259" key="1">
    <source>
        <dbReference type="Pfam" id="PF00587"/>
    </source>
</evidence>
<dbReference type="RefSeq" id="WP_022567229.1">
    <property type="nucleotide sequence ID" value="NZ_BAFO02000034.1"/>
</dbReference>
<dbReference type="InterPro" id="IPR045864">
    <property type="entry name" value="aa-tRNA-synth_II/BPL/LPL"/>
</dbReference>
<comment type="caution">
    <text evidence="2">The sequence shown here is derived from an EMBL/GenBank/DDBJ whole genome shotgun (WGS) entry which is preliminary data.</text>
</comment>
<name>U5EB24_NOCAS</name>
<dbReference type="GO" id="GO:0004812">
    <property type="term" value="F:aminoacyl-tRNA ligase activity"/>
    <property type="evidence" value="ECO:0007669"/>
    <property type="project" value="UniProtKB-KW"/>
</dbReference>
<dbReference type="AlphaFoldDB" id="U5EB24"/>
<accession>U5EB24</accession>
<dbReference type="Pfam" id="PF00587">
    <property type="entry name" value="tRNA-synt_2b"/>
    <property type="match status" value="1"/>
</dbReference>
<dbReference type="GO" id="GO:0005524">
    <property type="term" value="F:ATP binding"/>
    <property type="evidence" value="ECO:0007669"/>
    <property type="project" value="InterPro"/>
</dbReference>
<sequence>MSVDTITPNALLASPDAELIASETPGISVTNHAFDTIISGMRASLLELAAPQQPTPLAVPPVISRSLLERVGYVDTFPNLLGTIHSFTGSAKRWRELDAARTAGTGHWHDDQQISDLCVLPATCYHVYPLFEGQNLDAPTVLTAEAHCYRQEGTHELGRLRSFRMREFVRIAGADDCTAWRDEWVQRQRAWLESLGLEVSVVPASDPFFGAAGRLMSATQKEQELKFEQCVAVGDGQVQAVASANCHKEHFGEPFDITVAGEPAHTACAAFGLERIALALIHAHGTNPSTWPGSVRAQLRLESA</sequence>
<evidence type="ECO:0000313" key="3">
    <source>
        <dbReference type="Proteomes" id="UP000017048"/>
    </source>
</evidence>
<dbReference type="GO" id="GO:0006418">
    <property type="term" value="P:tRNA aminoacylation for protein translation"/>
    <property type="evidence" value="ECO:0007669"/>
    <property type="project" value="InterPro"/>
</dbReference>
<feature type="domain" description="Aminoacyl-tRNA synthetase class II (G/ P/ S/T)" evidence="1">
    <location>
        <begin position="110"/>
        <end position="282"/>
    </location>
</feature>
<keyword evidence="3" id="KW-1185">Reference proteome</keyword>